<sequence length="234" mass="24156">MATGLRRAPCRSAWEPPTSSLKPPRRRARSSRAVLGILETRTQAARQPPTSRGPAGASRVGTEGDRWWITVRGPGCEGGSRAECATWAPACDHRAALRLGRRGGRGVQVLQGEMAEPTWVVPCWTSEGPGAGCTVSLCFKVDSVTRVSLGLTLLCTASGPESTHTDVPGERGHPRIQDKGGEGAEAEAGVAAGAQGHSQSERGLALGFAPAGHSGCPAPLSVGSVRAQAAPWAA</sequence>
<organism evidence="2 3">
    <name type="scientific">Rousettus aegyptiacus</name>
    <name type="common">Egyptian fruit bat</name>
    <name type="synonym">Pteropus aegyptiacus</name>
    <dbReference type="NCBI Taxonomy" id="9407"/>
    <lineage>
        <taxon>Eukaryota</taxon>
        <taxon>Metazoa</taxon>
        <taxon>Chordata</taxon>
        <taxon>Craniata</taxon>
        <taxon>Vertebrata</taxon>
        <taxon>Euteleostomi</taxon>
        <taxon>Mammalia</taxon>
        <taxon>Eutheria</taxon>
        <taxon>Laurasiatheria</taxon>
        <taxon>Chiroptera</taxon>
        <taxon>Yinpterochiroptera</taxon>
        <taxon>Pteropodoidea</taxon>
        <taxon>Pteropodidae</taxon>
        <taxon>Rousettinae</taxon>
        <taxon>Rousettus</taxon>
    </lineage>
</organism>
<feature type="compositionally biased region" description="Polar residues" evidence="1">
    <location>
        <begin position="40"/>
        <end position="50"/>
    </location>
</feature>
<gene>
    <name evidence="2" type="ORF">HJG63_008467</name>
</gene>
<evidence type="ECO:0000313" key="3">
    <source>
        <dbReference type="Proteomes" id="UP000593571"/>
    </source>
</evidence>
<proteinExistence type="predicted"/>
<dbReference type="AlphaFoldDB" id="A0A7J8DHE7"/>
<comment type="caution">
    <text evidence="2">The sequence shown here is derived from an EMBL/GenBank/DDBJ whole genome shotgun (WGS) entry which is preliminary data.</text>
</comment>
<evidence type="ECO:0000313" key="2">
    <source>
        <dbReference type="EMBL" id="KAF6422617.1"/>
    </source>
</evidence>
<evidence type="ECO:0000256" key="1">
    <source>
        <dbReference type="SAM" id="MobiDB-lite"/>
    </source>
</evidence>
<reference evidence="2 3" key="1">
    <citation type="journal article" date="2020" name="Nature">
        <title>Six reference-quality genomes reveal evolution of bat adaptations.</title>
        <authorList>
            <person name="Jebb D."/>
            <person name="Huang Z."/>
            <person name="Pippel M."/>
            <person name="Hughes G.M."/>
            <person name="Lavrichenko K."/>
            <person name="Devanna P."/>
            <person name="Winkler S."/>
            <person name="Jermiin L.S."/>
            <person name="Skirmuntt E.C."/>
            <person name="Katzourakis A."/>
            <person name="Burkitt-Gray L."/>
            <person name="Ray D.A."/>
            <person name="Sullivan K.A.M."/>
            <person name="Roscito J.G."/>
            <person name="Kirilenko B.M."/>
            <person name="Davalos L.M."/>
            <person name="Corthals A.P."/>
            <person name="Power M.L."/>
            <person name="Jones G."/>
            <person name="Ransome R.D."/>
            <person name="Dechmann D.K.N."/>
            <person name="Locatelli A.G."/>
            <person name="Puechmaille S.J."/>
            <person name="Fedrigo O."/>
            <person name="Jarvis E.D."/>
            <person name="Hiller M."/>
            <person name="Vernes S.C."/>
            <person name="Myers E.W."/>
            <person name="Teeling E.C."/>
        </authorList>
    </citation>
    <scope>NUCLEOTIDE SEQUENCE [LARGE SCALE GENOMIC DNA]</scope>
    <source>
        <strain evidence="2">MRouAeg1</strain>
        <tissue evidence="2">Muscle</tissue>
    </source>
</reference>
<accession>A0A7J8DHE7</accession>
<name>A0A7J8DHE7_ROUAE</name>
<feature type="compositionally biased region" description="Basic and acidic residues" evidence="1">
    <location>
        <begin position="163"/>
        <end position="182"/>
    </location>
</feature>
<protein>
    <submittedName>
        <fullName evidence="2">Uncharacterized protein</fullName>
    </submittedName>
</protein>
<feature type="region of interest" description="Disordered" evidence="1">
    <location>
        <begin position="1"/>
        <end position="61"/>
    </location>
</feature>
<dbReference type="EMBL" id="JACASE010000012">
    <property type="protein sequence ID" value="KAF6422617.1"/>
    <property type="molecule type" value="Genomic_DNA"/>
</dbReference>
<feature type="compositionally biased region" description="Low complexity" evidence="1">
    <location>
        <begin position="186"/>
        <end position="196"/>
    </location>
</feature>
<keyword evidence="3" id="KW-1185">Reference proteome</keyword>
<dbReference type="Proteomes" id="UP000593571">
    <property type="component" value="Unassembled WGS sequence"/>
</dbReference>
<feature type="region of interest" description="Disordered" evidence="1">
    <location>
        <begin position="159"/>
        <end position="196"/>
    </location>
</feature>